<dbReference type="Gene3D" id="1.20.120.1810">
    <property type="match status" value="1"/>
</dbReference>
<keyword evidence="4 5" id="KW-0804">Transcription</keyword>
<dbReference type="GO" id="GO:0003677">
    <property type="term" value="F:DNA binding"/>
    <property type="evidence" value="ECO:0007669"/>
    <property type="project" value="UniProtKB-KW"/>
</dbReference>
<evidence type="ECO:0000259" key="6">
    <source>
        <dbReference type="PROSITE" id="PS00715"/>
    </source>
</evidence>
<dbReference type="Pfam" id="PF04545">
    <property type="entry name" value="Sigma70_r4"/>
    <property type="match status" value="1"/>
</dbReference>
<sequence length="411" mass="47065">MTDLNIAFQAGDELSLQPAVNNISEASSLDIYSQELSRLDLLSADAERQLGREIDLVISEMVELICESEEGLQVLADELDTYLFSYQDRMGQATKRWKFSNEPAYIANILHTLIDTLEVMLLLNEESKQQKIILGNLIQLVGNLTFGREKLVRILTSGLRTTEEVDSLISRYEKLRSKLIEKNLRLVYVVALRFKSSGVSLDDLIQEGNIGLLKAADRFNFVHGYRFSTYAFWCIQNVLKTALQKNYHTISRPSYLQEKLSVIKRESVRFLNQYGRYPGTTELSELTSIPEAMLEKIKSFPAEPLSLSQPVSRSQEGEDLTVESTLEDNAMAAEKETDIALKRRMLERMSLRLNEREYKVLKMRFGIDCHTEHTLEEISHQLNVSVERVRQLQKIALEKLQTTFAPDSQNN</sequence>
<dbReference type="Pfam" id="PF04542">
    <property type="entry name" value="Sigma70_r2"/>
    <property type="match status" value="1"/>
</dbReference>
<comment type="function">
    <text evidence="5">Sigma factors are initiation factors that promote the attachment of RNA polymerase to specific initiation sites and are then released.</text>
</comment>
<comment type="similarity">
    <text evidence="5">Belongs to the sigma-70 factor family.</text>
</comment>
<feature type="domain" description="RNA polymerase sigma-70" evidence="7">
    <location>
        <begin position="374"/>
        <end position="400"/>
    </location>
</feature>
<evidence type="ECO:0000313" key="9">
    <source>
        <dbReference type="Proteomes" id="UP000002171"/>
    </source>
</evidence>
<dbReference type="Proteomes" id="UP000002171">
    <property type="component" value="Unassembled WGS sequence"/>
</dbReference>
<protein>
    <recommendedName>
        <fullName evidence="5">RNA polymerase sigma factor</fullName>
    </recommendedName>
</protein>
<keyword evidence="2 5" id="KW-0731">Sigma factor</keyword>
<dbReference type="InterPro" id="IPR007627">
    <property type="entry name" value="RNA_pol_sigma70_r2"/>
</dbReference>
<reference evidence="8 9" key="1">
    <citation type="submission" date="2006-02" db="EMBL/GenBank/DDBJ databases">
        <authorList>
            <person name="Pinhassi J."/>
            <person name="Pedros-Alio C."/>
            <person name="Ferriera S."/>
            <person name="Johnson J."/>
            <person name="Kravitz S."/>
            <person name="Halpern A."/>
            <person name="Remington K."/>
            <person name="Beeson K."/>
            <person name="Tran B."/>
            <person name="Rogers Y.-H."/>
            <person name="Friedman R."/>
            <person name="Venter J.C."/>
        </authorList>
    </citation>
    <scope>NUCLEOTIDE SEQUENCE [LARGE SCALE GENOMIC DNA]</scope>
    <source>
        <strain evidence="8 9">MED92</strain>
    </source>
</reference>
<dbReference type="OrthoDB" id="9809557at2"/>
<dbReference type="GO" id="GO:0006352">
    <property type="term" value="P:DNA-templated transcription initiation"/>
    <property type="evidence" value="ECO:0007669"/>
    <property type="project" value="InterPro"/>
</dbReference>
<dbReference type="Pfam" id="PF04539">
    <property type="entry name" value="Sigma70_r3"/>
    <property type="match status" value="1"/>
</dbReference>
<dbReference type="AlphaFoldDB" id="A0A7U8C3U4"/>
<keyword evidence="1 5" id="KW-0805">Transcription regulation</keyword>
<evidence type="ECO:0000256" key="3">
    <source>
        <dbReference type="ARBA" id="ARBA00023125"/>
    </source>
</evidence>
<dbReference type="InterPro" id="IPR000943">
    <property type="entry name" value="RNA_pol_sigma70"/>
</dbReference>
<evidence type="ECO:0000256" key="5">
    <source>
        <dbReference type="RuleBase" id="RU362124"/>
    </source>
</evidence>
<dbReference type="PROSITE" id="PS00715">
    <property type="entry name" value="SIGMA70_1"/>
    <property type="match status" value="1"/>
</dbReference>
<evidence type="ECO:0000256" key="4">
    <source>
        <dbReference type="ARBA" id="ARBA00023163"/>
    </source>
</evidence>
<proteinExistence type="inferred from homology"/>
<dbReference type="NCBIfam" id="TIGR02937">
    <property type="entry name" value="sigma70-ECF"/>
    <property type="match status" value="1"/>
</dbReference>
<comment type="caution">
    <text evidence="8">The sequence shown here is derived from an EMBL/GenBank/DDBJ whole genome shotgun (WGS) entry which is preliminary data.</text>
</comment>
<dbReference type="InterPro" id="IPR014284">
    <property type="entry name" value="RNA_pol_sigma-70_dom"/>
</dbReference>
<dbReference type="Gene3D" id="1.10.10.10">
    <property type="entry name" value="Winged helix-like DNA-binding domain superfamily/Winged helix DNA-binding domain"/>
    <property type="match status" value="2"/>
</dbReference>
<dbReference type="InterPro" id="IPR013325">
    <property type="entry name" value="RNA_pol_sigma_r2"/>
</dbReference>
<dbReference type="GO" id="GO:0016987">
    <property type="term" value="F:sigma factor activity"/>
    <property type="evidence" value="ECO:0007669"/>
    <property type="project" value="UniProtKB-KW"/>
</dbReference>
<dbReference type="PANTHER" id="PTHR30603:SF60">
    <property type="entry name" value="RNA POLYMERASE SIGMA FACTOR RPOD"/>
    <property type="match status" value="1"/>
</dbReference>
<evidence type="ECO:0000256" key="2">
    <source>
        <dbReference type="ARBA" id="ARBA00023082"/>
    </source>
</evidence>
<dbReference type="InterPro" id="IPR050239">
    <property type="entry name" value="Sigma-70_RNA_pol_init_factors"/>
</dbReference>
<feature type="domain" description="RNA polymerase sigma-70" evidence="6">
    <location>
        <begin position="203"/>
        <end position="216"/>
    </location>
</feature>
<dbReference type="InterPro" id="IPR036388">
    <property type="entry name" value="WH-like_DNA-bd_sf"/>
</dbReference>
<dbReference type="PANTHER" id="PTHR30603">
    <property type="entry name" value="RNA POLYMERASE SIGMA FACTOR RPO"/>
    <property type="match status" value="1"/>
</dbReference>
<dbReference type="SUPFAM" id="SSF88946">
    <property type="entry name" value="Sigma2 domain of RNA polymerase sigma factors"/>
    <property type="match status" value="1"/>
</dbReference>
<dbReference type="PROSITE" id="PS00716">
    <property type="entry name" value="SIGMA70_2"/>
    <property type="match status" value="1"/>
</dbReference>
<gene>
    <name evidence="8" type="ORF">MED92_13703</name>
</gene>
<evidence type="ECO:0000256" key="1">
    <source>
        <dbReference type="ARBA" id="ARBA00023015"/>
    </source>
</evidence>
<dbReference type="SUPFAM" id="SSF88659">
    <property type="entry name" value="Sigma3 and sigma4 domains of RNA polymerase sigma factors"/>
    <property type="match status" value="1"/>
</dbReference>
<name>A0A7U8C3U4_NEPCE</name>
<dbReference type="PRINTS" id="PR00046">
    <property type="entry name" value="SIGMA70FCT"/>
</dbReference>
<organism evidence="8 9">
    <name type="scientific">Neptuniibacter caesariensis</name>
    <dbReference type="NCBI Taxonomy" id="207954"/>
    <lineage>
        <taxon>Bacteria</taxon>
        <taxon>Pseudomonadati</taxon>
        <taxon>Pseudomonadota</taxon>
        <taxon>Gammaproteobacteria</taxon>
        <taxon>Oceanospirillales</taxon>
        <taxon>Oceanospirillaceae</taxon>
        <taxon>Neptuniibacter</taxon>
    </lineage>
</organism>
<keyword evidence="9" id="KW-1185">Reference proteome</keyword>
<dbReference type="EMBL" id="AAOW01000014">
    <property type="protein sequence ID" value="EAR60734.1"/>
    <property type="molecule type" value="Genomic_DNA"/>
</dbReference>
<keyword evidence="3 5" id="KW-0238">DNA-binding</keyword>
<evidence type="ECO:0000313" key="8">
    <source>
        <dbReference type="EMBL" id="EAR60734.1"/>
    </source>
</evidence>
<dbReference type="InterPro" id="IPR007630">
    <property type="entry name" value="RNA_pol_sigma70_r4"/>
</dbReference>
<dbReference type="RefSeq" id="WP_007020406.1">
    <property type="nucleotide sequence ID" value="NZ_CH724125.1"/>
</dbReference>
<dbReference type="InterPro" id="IPR013324">
    <property type="entry name" value="RNA_pol_sigma_r3/r4-like"/>
</dbReference>
<accession>A0A7U8C3U4</accession>
<dbReference type="InterPro" id="IPR007624">
    <property type="entry name" value="RNA_pol_sigma70_r3"/>
</dbReference>
<evidence type="ECO:0000259" key="7">
    <source>
        <dbReference type="PROSITE" id="PS00716"/>
    </source>
</evidence>
<dbReference type="CDD" id="cd06171">
    <property type="entry name" value="Sigma70_r4"/>
    <property type="match status" value="1"/>
</dbReference>